<dbReference type="PANTHER" id="PTHR35011">
    <property type="entry name" value="2,3-DIKETO-L-GULONATE TRAP TRANSPORTER SMALL PERMEASE PROTEIN YIAM"/>
    <property type="match status" value="1"/>
</dbReference>
<evidence type="ECO:0000256" key="9">
    <source>
        <dbReference type="SAM" id="Phobius"/>
    </source>
</evidence>
<dbReference type="Pfam" id="PF04290">
    <property type="entry name" value="DctQ"/>
    <property type="match status" value="1"/>
</dbReference>
<evidence type="ECO:0000256" key="5">
    <source>
        <dbReference type="ARBA" id="ARBA00022692"/>
    </source>
</evidence>
<keyword evidence="7 9" id="KW-0472">Membrane</keyword>
<evidence type="ECO:0000256" key="6">
    <source>
        <dbReference type="ARBA" id="ARBA00022989"/>
    </source>
</evidence>
<keyword evidence="5 9" id="KW-0812">Transmembrane</keyword>
<keyword evidence="2" id="KW-0813">Transport</keyword>
<feature type="transmembrane region" description="Helical" evidence="9">
    <location>
        <begin position="87"/>
        <end position="108"/>
    </location>
</feature>
<comment type="subcellular location">
    <subcellularLocation>
        <location evidence="1">Cell inner membrane</location>
        <topology evidence="1">Multi-pass membrane protein</topology>
    </subcellularLocation>
</comment>
<reference evidence="11" key="1">
    <citation type="submission" date="2022-10" db="EMBL/GenBank/DDBJ databases">
        <title>Mechanism of multi-heavy metal repair in Cytobacillus Firmus M7.</title>
        <authorList>
            <person name="Li X."/>
            <person name="Yu C."/>
        </authorList>
    </citation>
    <scope>NUCLEOTIDE SEQUENCE</scope>
    <source>
        <strain evidence="11">M7</strain>
    </source>
</reference>
<dbReference type="GO" id="GO:0022857">
    <property type="term" value="F:transmembrane transporter activity"/>
    <property type="evidence" value="ECO:0007669"/>
    <property type="project" value="TreeGrafter"/>
</dbReference>
<dbReference type="RefSeq" id="WP_263599363.1">
    <property type="nucleotide sequence ID" value="NZ_CP107027.1"/>
</dbReference>
<dbReference type="InterPro" id="IPR007387">
    <property type="entry name" value="TRAP_DctQ"/>
</dbReference>
<keyword evidence="4" id="KW-0997">Cell inner membrane</keyword>
<keyword evidence="3" id="KW-1003">Cell membrane</keyword>
<dbReference type="AlphaFoldDB" id="A0AA46P6Q9"/>
<dbReference type="InterPro" id="IPR055348">
    <property type="entry name" value="DctQ"/>
</dbReference>
<evidence type="ECO:0000256" key="1">
    <source>
        <dbReference type="ARBA" id="ARBA00004429"/>
    </source>
</evidence>
<evidence type="ECO:0000259" key="10">
    <source>
        <dbReference type="Pfam" id="PF04290"/>
    </source>
</evidence>
<name>A0AA46P6Q9_CYTFI</name>
<accession>A0AA46P6Q9</accession>
<evidence type="ECO:0000313" key="11">
    <source>
        <dbReference type="EMBL" id="UYG93901.1"/>
    </source>
</evidence>
<comment type="similarity">
    <text evidence="8">Belongs to the TRAP transporter small permease family.</text>
</comment>
<dbReference type="GO" id="GO:0005886">
    <property type="term" value="C:plasma membrane"/>
    <property type="evidence" value="ECO:0007669"/>
    <property type="project" value="UniProtKB-SubCell"/>
</dbReference>
<evidence type="ECO:0000313" key="12">
    <source>
        <dbReference type="Proteomes" id="UP001163104"/>
    </source>
</evidence>
<evidence type="ECO:0000256" key="2">
    <source>
        <dbReference type="ARBA" id="ARBA00022448"/>
    </source>
</evidence>
<feature type="transmembrane region" description="Helical" evidence="9">
    <location>
        <begin position="50"/>
        <end position="66"/>
    </location>
</feature>
<dbReference type="GO" id="GO:0015740">
    <property type="term" value="P:C4-dicarboxylate transport"/>
    <property type="evidence" value="ECO:0007669"/>
    <property type="project" value="TreeGrafter"/>
</dbReference>
<gene>
    <name evidence="11" type="ORF">OD459_17045</name>
</gene>
<feature type="transmembrane region" description="Helical" evidence="9">
    <location>
        <begin position="128"/>
        <end position="149"/>
    </location>
</feature>
<organism evidence="11 12">
    <name type="scientific">Cytobacillus firmus</name>
    <name type="common">Bacillus firmus</name>
    <dbReference type="NCBI Taxonomy" id="1399"/>
    <lineage>
        <taxon>Bacteria</taxon>
        <taxon>Bacillati</taxon>
        <taxon>Bacillota</taxon>
        <taxon>Bacilli</taxon>
        <taxon>Bacillales</taxon>
        <taxon>Bacillaceae</taxon>
        <taxon>Cytobacillus</taxon>
    </lineage>
</organism>
<evidence type="ECO:0000256" key="4">
    <source>
        <dbReference type="ARBA" id="ARBA00022519"/>
    </source>
</evidence>
<dbReference type="PANTHER" id="PTHR35011:SF2">
    <property type="entry name" value="2,3-DIKETO-L-GULONATE TRAP TRANSPORTER SMALL PERMEASE PROTEIN YIAM"/>
    <property type="match status" value="1"/>
</dbReference>
<evidence type="ECO:0000256" key="3">
    <source>
        <dbReference type="ARBA" id="ARBA00022475"/>
    </source>
</evidence>
<proteinExistence type="inferred from homology"/>
<protein>
    <submittedName>
        <fullName evidence="11">TRAP transporter small permease</fullName>
    </submittedName>
</protein>
<feature type="transmembrane region" description="Helical" evidence="9">
    <location>
        <begin position="12"/>
        <end position="38"/>
    </location>
</feature>
<keyword evidence="6 9" id="KW-1133">Transmembrane helix</keyword>
<sequence>MFSKINSFSTKLLNIAIAFSLAAMSLSVFGNVVLRYVFNSGLTWSEEMSRYFFVWMVFLGAIAALKDKMHLGVDIVVNALPKGLQKVAFLISNAIVLYLLWLILEGSWKMTLLNMNSTGPATGMPLSFLYGIGVLSSIWMMIIIIASLFKAIRGKSDNLTIVQSSDDILAEVNTDQEEKIIAK</sequence>
<feature type="domain" description="Tripartite ATP-independent periplasmic transporters DctQ component" evidence="10">
    <location>
        <begin position="24"/>
        <end position="153"/>
    </location>
</feature>
<dbReference type="Proteomes" id="UP001163104">
    <property type="component" value="Chromosome"/>
</dbReference>
<evidence type="ECO:0000256" key="8">
    <source>
        <dbReference type="ARBA" id="ARBA00038436"/>
    </source>
</evidence>
<dbReference type="EMBL" id="CP107027">
    <property type="protein sequence ID" value="UYG93901.1"/>
    <property type="molecule type" value="Genomic_DNA"/>
</dbReference>
<evidence type="ECO:0000256" key="7">
    <source>
        <dbReference type="ARBA" id="ARBA00023136"/>
    </source>
</evidence>